<dbReference type="PANTHER" id="PTHR14097:SF9">
    <property type="entry name" value="EPIMERASE, PUTATIVE (AFU_ORTHOLOGUE AFUA_8G07320)-RELATED"/>
    <property type="match status" value="1"/>
</dbReference>
<reference evidence="3 4" key="2">
    <citation type="journal article" date="2021" name="Curr. Genet.">
        <title>Genetic response to nitrogen starvation in the aggressive Eucalyptus foliar pathogen Teratosphaeria destructans.</title>
        <authorList>
            <person name="Havenga M."/>
            <person name="Wingfield B.D."/>
            <person name="Wingfield M.J."/>
            <person name="Dreyer L.L."/>
            <person name="Roets F."/>
            <person name="Aylward J."/>
        </authorList>
    </citation>
    <scope>NUCLEOTIDE SEQUENCE [LARGE SCALE GENOMIC DNA]</scope>
    <source>
        <strain evidence="3">CMW44962</strain>
    </source>
</reference>
<feature type="domain" description="NAD-dependent epimerase/dehydratase" evidence="2">
    <location>
        <begin position="4"/>
        <end position="113"/>
    </location>
</feature>
<dbReference type="EMBL" id="RIBY02001890">
    <property type="protein sequence ID" value="KAH9827306.1"/>
    <property type="molecule type" value="Genomic_DNA"/>
</dbReference>
<dbReference type="GO" id="GO:0016020">
    <property type="term" value="C:membrane"/>
    <property type="evidence" value="ECO:0007669"/>
    <property type="project" value="UniProtKB-SubCell"/>
</dbReference>
<dbReference type="Pfam" id="PF01370">
    <property type="entry name" value="Epimerase"/>
    <property type="match status" value="1"/>
</dbReference>
<dbReference type="AlphaFoldDB" id="A0A9W7SRK1"/>
<keyword evidence="4" id="KW-1185">Reference proteome</keyword>
<dbReference type="Proteomes" id="UP001138500">
    <property type="component" value="Unassembled WGS sequence"/>
</dbReference>
<sequence>MKLVLTGATGFVGSEVLEQCIEHNYIEKIVVLTRKPLDGKYFHNKRATQKIVEVIHEDFAVYDESLLRRLRDEGVEGCIWALGRAKMEQFNNNKDEATRVNMHYPMQAAQAFAIHLATALSPQKMPKQKFPFRFIFISGWGAEQNQFRTLWIWNDSRKIKGAAEKGIFDIADNSEVIQGHRCFEAISLRPGQVIQRGDAIGTILYEATVPSIAVDRLAKMAIRQVLMGTGDEKKRVLENKECLGDDWAHVNTLTI</sequence>
<dbReference type="SUPFAM" id="SSF51735">
    <property type="entry name" value="NAD(P)-binding Rossmann-fold domains"/>
    <property type="match status" value="1"/>
</dbReference>
<evidence type="ECO:0000256" key="1">
    <source>
        <dbReference type="ARBA" id="ARBA00004370"/>
    </source>
</evidence>
<dbReference type="Gene3D" id="3.40.50.720">
    <property type="entry name" value="NAD(P)-binding Rossmann-like Domain"/>
    <property type="match status" value="1"/>
</dbReference>
<evidence type="ECO:0000259" key="2">
    <source>
        <dbReference type="Pfam" id="PF01370"/>
    </source>
</evidence>
<dbReference type="PANTHER" id="PTHR14097">
    <property type="entry name" value="OXIDOREDUCTASE HTATIP2"/>
    <property type="match status" value="1"/>
</dbReference>
<comment type="caution">
    <text evidence="3">The sequence shown here is derived from an EMBL/GenBank/DDBJ whole genome shotgun (WGS) entry which is preliminary data.</text>
</comment>
<reference evidence="3 4" key="1">
    <citation type="journal article" date="2018" name="IMA Fungus">
        <title>IMA Genome-F 10: Nine draft genome sequences of Claviceps purpurea s.lat., including C. arundinis, C. humidiphila, and C. cf. spartinae, pseudomolecules for the pitch canker pathogen Fusarium circinatum, draft genome of Davidsoniella eucalypti, Grosmannia galeiformis, Quambalaria eucalypti, and Teratosphaeria destructans.</title>
        <authorList>
            <person name="Wingfield B.D."/>
            <person name="Liu M."/>
            <person name="Nguyen H.D."/>
            <person name="Lane F.A."/>
            <person name="Morgan S.W."/>
            <person name="De Vos L."/>
            <person name="Wilken P.M."/>
            <person name="Duong T.A."/>
            <person name="Aylward J."/>
            <person name="Coetzee M.P."/>
            <person name="Dadej K."/>
            <person name="De Beer Z.W."/>
            <person name="Findlay W."/>
            <person name="Havenga M."/>
            <person name="Kolarik M."/>
            <person name="Menzies J.G."/>
            <person name="Naidoo K."/>
            <person name="Pochopski O."/>
            <person name="Shoukouhi P."/>
            <person name="Santana Q.C."/>
            <person name="Seifert K.A."/>
            <person name="Soal N."/>
            <person name="Steenkamp E.T."/>
            <person name="Tatham C.T."/>
            <person name="van der Nest M.A."/>
            <person name="Wingfield M.J."/>
        </authorList>
    </citation>
    <scope>NUCLEOTIDE SEQUENCE [LARGE SCALE GENOMIC DNA]</scope>
    <source>
        <strain evidence="3">CMW44962</strain>
    </source>
</reference>
<dbReference type="InterPro" id="IPR036291">
    <property type="entry name" value="NAD(P)-bd_dom_sf"/>
</dbReference>
<accession>A0A9W7SRK1</accession>
<evidence type="ECO:0000313" key="3">
    <source>
        <dbReference type="EMBL" id="KAH9827306.1"/>
    </source>
</evidence>
<proteinExistence type="predicted"/>
<dbReference type="OrthoDB" id="3535423at2759"/>
<organism evidence="3 4">
    <name type="scientific">Teratosphaeria destructans</name>
    <dbReference type="NCBI Taxonomy" id="418781"/>
    <lineage>
        <taxon>Eukaryota</taxon>
        <taxon>Fungi</taxon>
        <taxon>Dikarya</taxon>
        <taxon>Ascomycota</taxon>
        <taxon>Pezizomycotina</taxon>
        <taxon>Dothideomycetes</taxon>
        <taxon>Dothideomycetidae</taxon>
        <taxon>Mycosphaerellales</taxon>
        <taxon>Teratosphaeriaceae</taxon>
        <taxon>Teratosphaeria</taxon>
    </lineage>
</organism>
<dbReference type="InterPro" id="IPR001509">
    <property type="entry name" value="Epimerase_deHydtase"/>
</dbReference>
<name>A0A9W7SRK1_9PEZI</name>
<comment type="subcellular location">
    <subcellularLocation>
        <location evidence="1">Membrane</location>
    </subcellularLocation>
</comment>
<evidence type="ECO:0000313" key="4">
    <source>
        <dbReference type="Proteomes" id="UP001138500"/>
    </source>
</evidence>
<protein>
    <recommendedName>
        <fullName evidence="2">NAD-dependent epimerase/dehydratase domain-containing protein</fullName>
    </recommendedName>
</protein>
<gene>
    <name evidence="3" type="ORF">Tdes44962_MAKER02932</name>
</gene>